<dbReference type="Proteomes" id="UP000287394">
    <property type="component" value="Chromosome"/>
</dbReference>
<dbReference type="InterPro" id="IPR052948">
    <property type="entry name" value="Low_temp-induced_all0457"/>
</dbReference>
<dbReference type="EMBL" id="AP025739">
    <property type="protein sequence ID" value="BDI32318.1"/>
    <property type="molecule type" value="Genomic_DNA"/>
</dbReference>
<dbReference type="PANTHER" id="PTHR36109">
    <property type="entry name" value="MEMBRANE PROTEIN-RELATED"/>
    <property type="match status" value="1"/>
</dbReference>
<accession>A0A402CXE1</accession>
<protein>
    <submittedName>
        <fullName evidence="1">Uncharacterized protein</fullName>
    </submittedName>
</protein>
<dbReference type="PANTHER" id="PTHR36109:SF2">
    <property type="entry name" value="MEMBRANE PROTEIN"/>
    <property type="match status" value="1"/>
</dbReference>
<proteinExistence type="predicted"/>
<keyword evidence="2" id="KW-1185">Reference proteome</keyword>
<evidence type="ECO:0000313" key="2">
    <source>
        <dbReference type="Proteomes" id="UP000287394"/>
    </source>
</evidence>
<organism evidence="1 2">
    <name type="scientific">Capsulimonas corticalis</name>
    <dbReference type="NCBI Taxonomy" id="2219043"/>
    <lineage>
        <taxon>Bacteria</taxon>
        <taxon>Bacillati</taxon>
        <taxon>Armatimonadota</taxon>
        <taxon>Armatimonadia</taxon>
        <taxon>Capsulimonadales</taxon>
        <taxon>Capsulimonadaceae</taxon>
        <taxon>Capsulimonas</taxon>
    </lineage>
</organism>
<dbReference type="RefSeq" id="WP_119321998.1">
    <property type="nucleotide sequence ID" value="NZ_AP025739.1"/>
</dbReference>
<name>A0A402CXE1_9BACT</name>
<dbReference type="KEGG" id="ccot:CCAX7_43690"/>
<reference evidence="1 2" key="1">
    <citation type="journal article" date="2019" name="Int. J. Syst. Evol. Microbiol.">
        <title>Capsulimonas corticalis gen. nov., sp. nov., an aerobic capsulated bacterium, of a novel bacterial order, Capsulimonadales ord. nov., of the class Armatimonadia of the phylum Armatimonadetes.</title>
        <authorList>
            <person name="Li J."/>
            <person name="Kudo C."/>
            <person name="Tonouchi A."/>
        </authorList>
    </citation>
    <scope>NUCLEOTIDE SEQUENCE [LARGE SCALE GENOMIC DNA]</scope>
    <source>
        <strain evidence="1 2">AX-7</strain>
    </source>
</reference>
<gene>
    <name evidence="1" type="ORF">CCAX7_43690</name>
</gene>
<evidence type="ECO:0000313" key="1">
    <source>
        <dbReference type="EMBL" id="BDI32318.1"/>
    </source>
</evidence>
<sequence>MAVETVYALFQTVSDAERAIGALIDHGLSHNDVGVITRRAAEQNETAHVREDFTRVTDPAAVANGEPEAVYVARPGALPAASLADTVTPASSVDTAENVDAVGKMGITTTTVEDAKAGAAVGTGIGMVAGLLAAAAAITIPGFGIVLAGGALAAALGATVATTAAGAVAGGVAGYLRDMGMAEHAATRYADRVAEGDYLIAARIDPSDYDNIKRLLEKYNAVGIDINVNAAGEDVRQSWGNDASLQQYIADTSPAAVPLPARAMEDPNIMAEPVPMTPVVPIAPPAPASRFITETEAGVPVVPAQVLTETSAEDEANAHWLAETPEEAALRRGQEEDELVTRRPLA</sequence>
<dbReference type="AlphaFoldDB" id="A0A402CXE1"/>